<dbReference type="Proteomes" id="UP000692954">
    <property type="component" value="Unassembled WGS sequence"/>
</dbReference>
<evidence type="ECO:0000313" key="5">
    <source>
        <dbReference type="Proteomes" id="UP000692954"/>
    </source>
</evidence>
<evidence type="ECO:0000256" key="2">
    <source>
        <dbReference type="SAM" id="MobiDB-lite"/>
    </source>
</evidence>
<sequence length="495" mass="58934">MFQEQQFGRQDKSTIECRNLKRYGNCKTSGCPFSHNAASVKPKVFRKVFQQQQIGPTSDPNQQQNNFRNNSWNQNNYNNFQNNQGKRDFQFSRLNQNNNNQQDRFQQNNNMNYNNNNNNNNNNQYQQTHNSQFYDNQQKNHLQYQGLQQQPTIGLQLLYKMNFENLKGFLRIININNNFYFGLINNKGITFYPYNETNGIDILQKIDFVIQYEVEDAFIQQYTQQNNQKELYCLVIVITEQSLKSVLLFPDFFNSQTNFVKISDISNTYLKYIHVNILSRELYTFSSDGFIRVFDLQSTQNSLKHYAQQTQVFQSIFFLNETSKGSNFLISTKNGNIYHYINQQFTKLHSSTDQTLLDVTIENDSKRIYLVTKNQELYNIYIINENNSFEGPIYTHRYPILKLVGFKDFEQINCLLVSDNRGQLDILREQSPSDSIKFLRQSQYKLQMGEVKKIMFFKISNINQVVEKMLFVQREKDPQKQESTNFEFYRFYQML</sequence>
<proteinExistence type="predicted"/>
<keyword evidence="5" id="KW-1185">Reference proteome</keyword>
<dbReference type="PROSITE" id="PS50103">
    <property type="entry name" value="ZF_C3H1"/>
    <property type="match status" value="1"/>
</dbReference>
<dbReference type="GO" id="GO:0008270">
    <property type="term" value="F:zinc ion binding"/>
    <property type="evidence" value="ECO:0007669"/>
    <property type="project" value="UniProtKB-KW"/>
</dbReference>
<dbReference type="AlphaFoldDB" id="A0A8S1PE19"/>
<feature type="domain" description="C3H1-type" evidence="3">
    <location>
        <begin position="11"/>
        <end position="38"/>
    </location>
</feature>
<organism evidence="4 5">
    <name type="scientific">Paramecium sonneborni</name>
    <dbReference type="NCBI Taxonomy" id="65129"/>
    <lineage>
        <taxon>Eukaryota</taxon>
        <taxon>Sar</taxon>
        <taxon>Alveolata</taxon>
        <taxon>Ciliophora</taxon>
        <taxon>Intramacronucleata</taxon>
        <taxon>Oligohymenophorea</taxon>
        <taxon>Peniculida</taxon>
        <taxon>Parameciidae</taxon>
        <taxon>Paramecium</taxon>
    </lineage>
</organism>
<comment type="caution">
    <text evidence="4">The sequence shown here is derived from an EMBL/GenBank/DDBJ whole genome shotgun (WGS) entry which is preliminary data.</text>
</comment>
<feature type="compositionally biased region" description="Low complexity" evidence="2">
    <location>
        <begin position="61"/>
        <end position="84"/>
    </location>
</feature>
<keyword evidence="1" id="KW-0479">Metal-binding</keyword>
<feature type="zinc finger region" description="C3H1-type" evidence="1">
    <location>
        <begin position="11"/>
        <end position="38"/>
    </location>
</feature>
<evidence type="ECO:0000313" key="4">
    <source>
        <dbReference type="EMBL" id="CAD8101204.1"/>
    </source>
</evidence>
<evidence type="ECO:0000256" key="1">
    <source>
        <dbReference type="PROSITE-ProRule" id="PRU00723"/>
    </source>
</evidence>
<reference evidence="4" key="1">
    <citation type="submission" date="2021-01" db="EMBL/GenBank/DDBJ databases">
        <authorList>
            <consortium name="Genoscope - CEA"/>
            <person name="William W."/>
        </authorList>
    </citation>
    <scope>NUCLEOTIDE SEQUENCE</scope>
</reference>
<dbReference type="EMBL" id="CAJJDN010000075">
    <property type="protein sequence ID" value="CAD8101204.1"/>
    <property type="molecule type" value="Genomic_DNA"/>
</dbReference>
<accession>A0A8S1PE19</accession>
<dbReference type="OrthoDB" id="296333at2759"/>
<keyword evidence="1" id="KW-0863">Zinc-finger</keyword>
<keyword evidence="1" id="KW-0862">Zinc</keyword>
<dbReference type="InterPro" id="IPR000571">
    <property type="entry name" value="Znf_CCCH"/>
</dbReference>
<name>A0A8S1PE19_9CILI</name>
<protein>
    <recommendedName>
        <fullName evidence="3">C3H1-type domain-containing protein</fullName>
    </recommendedName>
</protein>
<feature type="region of interest" description="Disordered" evidence="2">
    <location>
        <begin position="53"/>
        <end position="84"/>
    </location>
</feature>
<gene>
    <name evidence="4" type="ORF">PSON_ATCC_30995.1.T0750148</name>
</gene>
<evidence type="ECO:0000259" key="3">
    <source>
        <dbReference type="PROSITE" id="PS50103"/>
    </source>
</evidence>
<feature type="region of interest" description="Disordered" evidence="2">
    <location>
        <begin position="100"/>
        <end position="127"/>
    </location>
</feature>